<comment type="subcellular location">
    <subcellularLocation>
        <location evidence="1">Mitochondrion inner membrane</location>
        <topology evidence="1">Multi-pass membrane protein</topology>
    </subcellularLocation>
</comment>
<evidence type="ECO:0000256" key="9">
    <source>
        <dbReference type="ARBA" id="ARBA00023128"/>
    </source>
</evidence>
<dbReference type="AlphaFoldDB" id="A0A1J1HIA9"/>
<sequence length="528" mass="59905">MSNLSIKTREEYEESECSEGSIVDTSLLNCDPPITVGPITNCDAKYAKCGHWTTCDKECGKEKSFQPSKLCGSRGAPYGPYGPWNKKGPATFISPKLDFLKKVYPTHFVKRKSCSQPLSKLTPWPLSGSCRYAGRPYGPCRPSGAYKSRGPFGVWVCKYWPSCYRPQTPIQKCWPRMKSGYRPKTPCHRPLFRPCTPCINYSPAILFLDKHKPICLKKMFCLRLFKLSSGVSTLNRAFSITLTSEFRQIPTKRLSLLKHVKVTAFYCTQVKKNILATKTVKGTTYLQEAYVKRKEKFKEKKQQIEENIRDTKTRVRVKVEEVIERENIFTIPNWLCVGRIFMSPYLGYVIIQNEFALAMGLMIAAGLTDLADGYIARNWKGQKSNFGSFLDPLADKCLMGTLVVSLGYCNLMPLWLAATILFRDVFLIAAAFVIRYRSLPPTHRTWTRYFDATHATAQLAPTFTSKVNTAVQLFAVAASLGAPIWNYVDHSALHGLWYLTGVTTAAAAISYLVKKDTYKYLRREIKRK</sequence>
<evidence type="ECO:0000256" key="4">
    <source>
        <dbReference type="ARBA" id="ARBA00022679"/>
    </source>
</evidence>
<dbReference type="EMBL" id="CVRI01000005">
    <property type="protein sequence ID" value="CRK87775.1"/>
    <property type="molecule type" value="Genomic_DNA"/>
</dbReference>
<keyword evidence="6" id="KW-0999">Mitochondrion inner membrane</keyword>
<evidence type="ECO:0000256" key="15">
    <source>
        <dbReference type="SAM" id="Coils"/>
    </source>
</evidence>
<keyword evidence="4" id="KW-0808">Transferase</keyword>
<name>A0A1J1HIA9_9DIPT</name>
<dbReference type="Gene3D" id="1.20.120.1760">
    <property type="match status" value="1"/>
</dbReference>
<accession>A0A1J1HIA9</accession>
<keyword evidence="12" id="KW-1208">Phospholipid metabolism</keyword>
<evidence type="ECO:0000256" key="7">
    <source>
        <dbReference type="ARBA" id="ARBA00022989"/>
    </source>
</evidence>
<comment type="similarity">
    <text evidence="2">Belongs to the CDP-alcohol phosphatidyltransferase class-I family.</text>
</comment>
<dbReference type="GO" id="GO:0043337">
    <property type="term" value="F:cardiolipin synthase (CMP-forming)"/>
    <property type="evidence" value="ECO:0007669"/>
    <property type="project" value="UniProtKB-EC"/>
</dbReference>
<dbReference type="EC" id="2.7.8.41" evidence="13"/>
<evidence type="ECO:0000256" key="16">
    <source>
        <dbReference type="SAM" id="Phobius"/>
    </source>
</evidence>
<dbReference type="Proteomes" id="UP000183832">
    <property type="component" value="Unassembled WGS sequence"/>
</dbReference>
<evidence type="ECO:0000256" key="1">
    <source>
        <dbReference type="ARBA" id="ARBA00004448"/>
    </source>
</evidence>
<evidence type="ECO:0000256" key="2">
    <source>
        <dbReference type="ARBA" id="ARBA00010441"/>
    </source>
</evidence>
<organism evidence="17 18">
    <name type="scientific">Clunio marinus</name>
    <dbReference type="NCBI Taxonomy" id="568069"/>
    <lineage>
        <taxon>Eukaryota</taxon>
        <taxon>Metazoa</taxon>
        <taxon>Ecdysozoa</taxon>
        <taxon>Arthropoda</taxon>
        <taxon>Hexapoda</taxon>
        <taxon>Insecta</taxon>
        <taxon>Pterygota</taxon>
        <taxon>Neoptera</taxon>
        <taxon>Endopterygota</taxon>
        <taxon>Diptera</taxon>
        <taxon>Nematocera</taxon>
        <taxon>Chironomoidea</taxon>
        <taxon>Chironomidae</taxon>
        <taxon>Clunio</taxon>
    </lineage>
</organism>
<evidence type="ECO:0000256" key="14">
    <source>
        <dbReference type="ARBA" id="ARBA00047433"/>
    </source>
</evidence>
<keyword evidence="10 16" id="KW-0472">Membrane</keyword>
<dbReference type="InterPro" id="IPR000462">
    <property type="entry name" value="CDP-OH_P_trans"/>
</dbReference>
<dbReference type="GO" id="GO:0032049">
    <property type="term" value="P:cardiolipin biosynthetic process"/>
    <property type="evidence" value="ECO:0007669"/>
    <property type="project" value="TreeGrafter"/>
</dbReference>
<keyword evidence="9" id="KW-0496">Mitochondrion</keyword>
<keyword evidence="7 16" id="KW-1133">Transmembrane helix</keyword>
<dbReference type="GO" id="GO:0005743">
    <property type="term" value="C:mitochondrial inner membrane"/>
    <property type="evidence" value="ECO:0007669"/>
    <property type="project" value="UniProtKB-SubCell"/>
</dbReference>
<feature type="transmembrane region" description="Helical" evidence="16">
    <location>
        <begin position="494"/>
        <end position="513"/>
    </location>
</feature>
<keyword evidence="11" id="KW-0594">Phospholipid biosynthesis</keyword>
<dbReference type="InterPro" id="IPR050324">
    <property type="entry name" value="CDP-alcohol_PTase-I"/>
</dbReference>
<evidence type="ECO:0000256" key="3">
    <source>
        <dbReference type="ARBA" id="ARBA00022516"/>
    </source>
</evidence>
<gene>
    <name evidence="17" type="ORF">CLUMA_CG001555</name>
</gene>
<evidence type="ECO:0000256" key="10">
    <source>
        <dbReference type="ARBA" id="ARBA00023136"/>
    </source>
</evidence>
<evidence type="ECO:0000256" key="12">
    <source>
        <dbReference type="ARBA" id="ARBA00023264"/>
    </source>
</evidence>
<dbReference type="PANTHER" id="PTHR14269">
    <property type="entry name" value="CDP-DIACYLGLYCEROL--GLYCEROL-3-PHOSPHATE 3-PHOSPHATIDYLTRANSFERASE-RELATED"/>
    <property type="match status" value="1"/>
</dbReference>
<evidence type="ECO:0000313" key="17">
    <source>
        <dbReference type="EMBL" id="CRK87775.1"/>
    </source>
</evidence>
<evidence type="ECO:0000256" key="8">
    <source>
        <dbReference type="ARBA" id="ARBA00023098"/>
    </source>
</evidence>
<reference evidence="17 18" key="1">
    <citation type="submission" date="2015-04" db="EMBL/GenBank/DDBJ databases">
        <authorList>
            <person name="Syromyatnikov M.Y."/>
            <person name="Popov V.N."/>
        </authorList>
    </citation>
    <scope>NUCLEOTIDE SEQUENCE [LARGE SCALE GENOMIC DNA]</scope>
</reference>
<evidence type="ECO:0000256" key="6">
    <source>
        <dbReference type="ARBA" id="ARBA00022792"/>
    </source>
</evidence>
<dbReference type="STRING" id="568069.A0A1J1HIA9"/>
<evidence type="ECO:0000256" key="5">
    <source>
        <dbReference type="ARBA" id="ARBA00022692"/>
    </source>
</evidence>
<dbReference type="OrthoDB" id="10020554at2759"/>
<proteinExistence type="inferred from homology"/>
<keyword evidence="5 16" id="KW-0812">Transmembrane</keyword>
<dbReference type="Pfam" id="PF01066">
    <property type="entry name" value="CDP-OH_P_transf"/>
    <property type="match status" value="1"/>
</dbReference>
<dbReference type="PANTHER" id="PTHR14269:SF60">
    <property type="entry name" value="CARDIOLIPIN SYNTHASE (CMP-FORMING)"/>
    <property type="match status" value="1"/>
</dbReference>
<evidence type="ECO:0000313" key="18">
    <source>
        <dbReference type="Proteomes" id="UP000183832"/>
    </source>
</evidence>
<keyword evidence="8" id="KW-0443">Lipid metabolism</keyword>
<evidence type="ECO:0000256" key="11">
    <source>
        <dbReference type="ARBA" id="ARBA00023209"/>
    </source>
</evidence>
<dbReference type="InterPro" id="IPR043130">
    <property type="entry name" value="CDP-OH_PTrfase_TM_dom"/>
</dbReference>
<dbReference type="FunFam" id="1.20.120.1760:FF:000005">
    <property type="entry name" value="Cardiolipin synthase 1"/>
    <property type="match status" value="1"/>
</dbReference>
<keyword evidence="3" id="KW-0444">Lipid biosynthesis</keyword>
<protein>
    <recommendedName>
        <fullName evidence="13">cardiolipin synthase (CMP-forming)</fullName>
        <ecNumber evidence="13">2.7.8.41</ecNumber>
    </recommendedName>
</protein>
<feature type="coiled-coil region" evidence="15">
    <location>
        <begin position="287"/>
        <end position="314"/>
    </location>
</feature>
<feature type="transmembrane region" description="Helical" evidence="16">
    <location>
        <begin position="345"/>
        <end position="368"/>
    </location>
</feature>
<keyword evidence="18" id="KW-1185">Reference proteome</keyword>
<evidence type="ECO:0000256" key="13">
    <source>
        <dbReference type="ARBA" id="ARBA00039001"/>
    </source>
</evidence>
<feature type="transmembrane region" description="Helical" evidence="16">
    <location>
        <begin position="470"/>
        <end position="488"/>
    </location>
</feature>
<comment type="catalytic activity">
    <reaction evidence="14">
        <text>a CDP-1,2-diacyl-sn-glycerol + a 1,2-diacyl-sn-glycero-3-phospho-(1'-sn-glycerol) = a cardiolipin + CMP + H(+)</text>
        <dbReference type="Rhea" id="RHEA:32931"/>
        <dbReference type="ChEBI" id="CHEBI:15378"/>
        <dbReference type="ChEBI" id="CHEBI:58332"/>
        <dbReference type="ChEBI" id="CHEBI:60377"/>
        <dbReference type="ChEBI" id="CHEBI:62237"/>
        <dbReference type="ChEBI" id="CHEBI:64716"/>
        <dbReference type="EC" id="2.7.8.41"/>
    </reaction>
</comment>
<keyword evidence="15" id="KW-0175">Coiled coil</keyword>
<feature type="transmembrane region" description="Helical" evidence="16">
    <location>
        <begin position="414"/>
        <end position="434"/>
    </location>
</feature>